<feature type="region of interest" description="Disordered" evidence="1">
    <location>
        <begin position="259"/>
        <end position="310"/>
    </location>
</feature>
<reference evidence="3" key="1">
    <citation type="submission" date="2023-05" db="EMBL/GenBank/DDBJ databases">
        <authorList>
            <person name="Huff M."/>
        </authorList>
    </citation>
    <scope>NUCLEOTIDE SEQUENCE</scope>
</reference>
<keyword evidence="4" id="KW-1185">Reference proteome</keyword>
<evidence type="ECO:0000313" key="3">
    <source>
        <dbReference type="EMBL" id="CAI9784250.1"/>
    </source>
</evidence>
<protein>
    <recommendedName>
        <fullName evidence="2">Nuclease associated modular domain-containing protein</fullName>
    </recommendedName>
</protein>
<evidence type="ECO:0000313" key="4">
    <source>
        <dbReference type="Proteomes" id="UP000834106"/>
    </source>
</evidence>
<sequence length="383" mass="44328">MLSSSLKLSASQLPINSMRRTHSHHVIECARIKRSTTYKILGASLVMSVSPSVGLGRVRSSKGPYSCESMYTGTYQGETPEVEESCKVQVMSDLPMEQVLSEEIQVENNWNSVEISDYENDKEIQRRRKIGLANKGKVPWNKGRKHSEETRERIKQRTKEALKDPKVRKKMSECPRTLSNRTKARIRSSLRKLWGKRLQWKRSREKLLQAWAESIANAAKIGGIEQQELDWDSYDKIKKEIALEQLQQAAEKAKAKEMARIRAERASQAKAEKTAKLTLKKKEREENAKHRAELNKKRNKKSKEEKEQLAVSHELKLRERLIKIHRKKSAVSQVSSQQNRPWEKFDVAIVKKEQLQKEISLADQIRFAKNRRAEYATQEALDT</sequence>
<dbReference type="GO" id="GO:0003677">
    <property type="term" value="F:DNA binding"/>
    <property type="evidence" value="ECO:0007669"/>
    <property type="project" value="InterPro"/>
</dbReference>
<dbReference type="PANTHER" id="PTHR34199:SF1">
    <property type="entry name" value="HISTONE-LYSINE N-METHYLTRANSFERASE, H3 LYSINE-79 SPECIFIC-LIKE PROTEIN"/>
    <property type="match status" value="1"/>
</dbReference>
<dbReference type="EMBL" id="OU503055">
    <property type="protein sequence ID" value="CAI9784250.1"/>
    <property type="molecule type" value="Genomic_DNA"/>
</dbReference>
<gene>
    <name evidence="3" type="ORF">FPE_LOCUS31680</name>
</gene>
<accession>A0AAD2A9U4</accession>
<name>A0AAD2A9U4_9LAMI</name>
<dbReference type="Proteomes" id="UP000834106">
    <property type="component" value="Chromosome 20"/>
</dbReference>
<dbReference type="Pfam" id="PF07460">
    <property type="entry name" value="NUMOD3"/>
    <property type="match status" value="1"/>
</dbReference>
<organism evidence="3 4">
    <name type="scientific">Fraxinus pennsylvanica</name>
    <dbReference type="NCBI Taxonomy" id="56036"/>
    <lineage>
        <taxon>Eukaryota</taxon>
        <taxon>Viridiplantae</taxon>
        <taxon>Streptophyta</taxon>
        <taxon>Embryophyta</taxon>
        <taxon>Tracheophyta</taxon>
        <taxon>Spermatophyta</taxon>
        <taxon>Magnoliopsida</taxon>
        <taxon>eudicotyledons</taxon>
        <taxon>Gunneridae</taxon>
        <taxon>Pentapetalae</taxon>
        <taxon>asterids</taxon>
        <taxon>lamiids</taxon>
        <taxon>Lamiales</taxon>
        <taxon>Oleaceae</taxon>
        <taxon>Oleeae</taxon>
        <taxon>Fraxinus</taxon>
    </lineage>
</organism>
<dbReference type="AlphaFoldDB" id="A0AAD2A9U4"/>
<feature type="domain" description="Nuclease associated modular" evidence="2">
    <location>
        <begin position="127"/>
        <end position="154"/>
    </location>
</feature>
<dbReference type="PANTHER" id="PTHR34199">
    <property type="entry name" value="NUMOD3 MOTIF FAMILY PROTEIN, EXPRESSED"/>
    <property type="match status" value="1"/>
</dbReference>
<evidence type="ECO:0000259" key="2">
    <source>
        <dbReference type="Pfam" id="PF07460"/>
    </source>
</evidence>
<dbReference type="InterPro" id="IPR003611">
    <property type="entry name" value="NUMOD3"/>
</dbReference>
<evidence type="ECO:0000256" key="1">
    <source>
        <dbReference type="SAM" id="MobiDB-lite"/>
    </source>
</evidence>
<proteinExistence type="predicted"/>